<protein>
    <submittedName>
        <fullName evidence="1">Uncharacterized protein</fullName>
    </submittedName>
</protein>
<evidence type="ECO:0000313" key="1">
    <source>
        <dbReference type="EMBL" id="CAD2153193.1"/>
    </source>
</evidence>
<accession>A0A6V7UDW9</accession>
<dbReference type="EMBL" id="CAJEWN010000052">
    <property type="protein sequence ID" value="CAD2153193.1"/>
    <property type="molecule type" value="Genomic_DNA"/>
</dbReference>
<reference evidence="1 2" key="1">
    <citation type="submission" date="2020-08" db="EMBL/GenBank/DDBJ databases">
        <authorList>
            <person name="Koutsovoulos G."/>
            <person name="Danchin GJ E."/>
        </authorList>
    </citation>
    <scope>NUCLEOTIDE SEQUENCE [LARGE SCALE GENOMIC DNA]</scope>
</reference>
<organism evidence="1 2">
    <name type="scientific">Meloidogyne enterolobii</name>
    <name type="common">Root-knot nematode worm</name>
    <name type="synonym">Meloidogyne mayaguensis</name>
    <dbReference type="NCBI Taxonomy" id="390850"/>
    <lineage>
        <taxon>Eukaryota</taxon>
        <taxon>Metazoa</taxon>
        <taxon>Ecdysozoa</taxon>
        <taxon>Nematoda</taxon>
        <taxon>Chromadorea</taxon>
        <taxon>Rhabditida</taxon>
        <taxon>Tylenchina</taxon>
        <taxon>Tylenchomorpha</taxon>
        <taxon>Tylenchoidea</taxon>
        <taxon>Meloidogynidae</taxon>
        <taxon>Meloidogyninae</taxon>
        <taxon>Meloidogyne</taxon>
    </lineage>
</organism>
<name>A0A6V7UDW9_MELEN</name>
<dbReference type="Proteomes" id="UP000580250">
    <property type="component" value="Unassembled WGS sequence"/>
</dbReference>
<gene>
    <name evidence="1" type="ORF">MENT_LOCUS11036</name>
</gene>
<comment type="caution">
    <text evidence="1">The sequence shown here is derived from an EMBL/GenBank/DDBJ whole genome shotgun (WGS) entry which is preliminary data.</text>
</comment>
<proteinExistence type="predicted"/>
<dbReference type="AlphaFoldDB" id="A0A6V7UDW9"/>
<sequence length="75" mass="8715">MATNIVYRFPQIIEEHKLKAQSLYNSATKNQAILSDALTALDFFVAINLFPKNSLNKENEIKKIFFKHLITEKIF</sequence>
<evidence type="ECO:0000313" key="2">
    <source>
        <dbReference type="Proteomes" id="UP000580250"/>
    </source>
</evidence>